<accession>A0AAD9K3M2</accession>
<feature type="transmembrane region" description="Helical" evidence="8">
    <location>
        <begin position="106"/>
        <end position="125"/>
    </location>
</feature>
<evidence type="ECO:0000256" key="2">
    <source>
        <dbReference type="ARBA" id="ARBA00022692"/>
    </source>
</evidence>
<organism evidence="10 11">
    <name type="scientific">Paralvinella palmiformis</name>
    <dbReference type="NCBI Taxonomy" id="53620"/>
    <lineage>
        <taxon>Eukaryota</taxon>
        <taxon>Metazoa</taxon>
        <taxon>Spiralia</taxon>
        <taxon>Lophotrochozoa</taxon>
        <taxon>Annelida</taxon>
        <taxon>Polychaeta</taxon>
        <taxon>Sedentaria</taxon>
        <taxon>Canalipalpata</taxon>
        <taxon>Terebellida</taxon>
        <taxon>Terebelliformia</taxon>
        <taxon>Alvinellidae</taxon>
        <taxon>Paralvinella</taxon>
    </lineage>
</organism>
<evidence type="ECO:0000256" key="4">
    <source>
        <dbReference type="ARBA" id="ARBA00023040"/>
    </source>
</evidence>
<reference evidence="10" key="1">
    <citation type="journal article" date="2023" name="Mol. Biol. Evol.">
        <title>Third-Generation Sequencing Reveals the Adaptive Role of the Epigenome in Three Deep-Sea Polychaetes.</title>
        <authorList>
            <person name="Perez M."/>
            <person name="Aroh O."/>
            <person name="Sun Y."/>
            <person name="Lan Y."/>
            <person name="Juniper S.K."/>
            <person name="Young C.R."/>
            <person name="Angers B."/>
            <person name="Qian P.Y."/>
        </authorList>
    </citation>
    <scope>NUCLEOTIDE SEQUENCE</scope>
    <source>
        <strain evidence="10">P08H-3</strain>
    </source>
</reference>
<dbReference type="Proteomes" id="UP001208570">
    <property type="component" value="Unassembled WGS sequence"/>
</dbReference>
<keyword evidence="7" id="KW-0807">Transducer</keyword>
<dbReference type="EMBL" id="JAODUP010000068">
    <property type="protein sequence ID" value="KAK2164147.1"/>
    <property type="molecule type" value="Genomic_DNA"/>
</dbReference>
<feature type="transmembrane region" description="Helical" evidence="8">
    <location>
        <begin position="137"/>
        <end position="159"/>
    </location>
</feature>
<feature type="domain" description="G-protein coupled receptors family 1 profile" evidence="9">
    <location>
        <begin position="31"/>
        <end position="303"/>
    </location>
</feature>
<evidence type="ECO:0000256" key="8">
    <source>
        <dbReference type="SAM" id="Phobius"/>
    </source>
</evidence>
<keyword evidence="2 8" id="KW-0812">Transmembrane</keyword>
<evidence type="ECO:0000256" key="3">
    <source>
        <dbReference type="ARBA" id="ARBA00022989"/>
    </source>
</evidence>
<dbReference type="GO" id="GO:0005886">
    <property type="term" value="C:plasma membrane"/>
    <property type="evidence" value="ECO:0007669"/>
    <property type="project" value="TreeGrafter"/>
</dbReference>
<dbReference type="PANTHER" id="PTHR24243:SF230">
    <property type="entry name" value="G-PROTEIN COUPLED RECEPTORS FAMILY 1 PROFILE DOMAIN-CONTAINING PROTEIN"/>
    <property type="match status" value="1"/>
</dbReference>
<evidence type="ECO:0000256" key="7">
    <source>
        <dbReference type="ARBA" id="ARBA00023224"/>
    </source>
</evidence>
<dbReference type="SMART" id="SM01381">
    <property type="entry name" value="7TM_GPCR_Srsx"/>
    <property type="match status" value="1"/>
</dbReference>
<keyword evidence="4" id="KW-0297">G-protein coupled receptor</keyword>
<feature type="transmembrane region" description="Helical" evidence="8">
    <location>
        <begin position="189"/>
        <end position="211"/>
    </location>
</feature>
<dbReference type="InterPro" id="IPR000276">
    <property type="entry name" value="GPCR_Rhodpsn"/>
</dbReference>
<evidence type="ECO:0000256" key="5">
    <source>
        <dbReference type="ARBA" id="ARBA00023136"/>
    </source>
</evidence>
<evidence type="ECO:0000256" key="6">
    <source>
        <dbReference type="ARBA" id="ARBA00023170"/>
    </source>
</evidence>
<keyword evidence="11" id="KW-1185">Reference proteome</keyword>
<sequence length="367" mass="41346">MLPMEDVEQAAVNIRFASYFSLPLFAFGLIGNGIIIRLMIKREVRRYSSSIFLLGLAITDTIVLVYEVADDIAIHIPGITAYDLLYGYNTWRCRFGVFVYQTARTVSAWLIVGMAAELCVAASCPSKRRIIYFRNRTLYVSMAIVLVAIAAGFPFLVLAREAPAGVAQPVCSSDYEVFFLVYSEFVLKGATQCLFPILFIIVCNLISYFSLSRKAERERKEQKYMSSVDRRGLMTRNAIQAKSTIYVLTILYSLTLTPATVAELYITVSRFFADFAYTRFWNIVANATSVVLMANYAVKFYCIVLFGREYRGAFAGKLNLYDHDDDDEDLKNISRSTPVPNGVVSNGQREVRHLYDVALELPPSANN</sequence>
<proteinExistence type="predicted"/>
<evidence type="ECO:0000313" key="11">
    <source>
        <dbReference type="Proteomes" id="UP001208570"/>
    </source>
</evidence>
<evidence type="ECO:0000313" key="10">
    <source>
        <dbReference type="EMBL" id="KAK2164147.1"/>
    </source>
</evidence>
<dbReference type="Gene3D" id="1.20.1070.10">
    <property type="entry name" value="Rhodopsin 7-helix transmembrane proteins"/>
    <property type="match status" value="1"/>
</dbReference>
<evidence type="ECO:0000259" key="9">
    <source>
        <dbReference type="PROSITE" id="PS50262"/>
    </source>
</evidence>
<comment type="subcellular location">
    <subcellularLocation>
        <location evidence="1">Membrane</location>
        <topology evidence="1">Multi-pass membrane protein</topology>
    </subcellularLocation>
</comment>
<dbReference type="InterPro" id="IPR017452">
    <property type="entry name" value="GPCR_Rhodpsn_7TM"/>
</dbReference>
<feature type="transmembrane region" description="Helical" evidence="8">
    <location>
        <begin position="280"/>
        <end position="298"/>
    </location>
</feature>
<dbReference type="PANTHER" id="PTHR24243">
    <property type="entry name" value="G-PROTEIN COUPLED RECEPTOR"/>
    <property type="match status" value="1"/>
</dbReference>
<gene>
    <name evidence="10" type="ORF">LSH36_68g07007</name>
</gene>
<keyword evidence="6" id="KW-0675">Receptor</keyword>
<dbReference type="AlphaFoldDB" id="A0AAD9K3M2"/>
<dbReference type="Pfam" id="PF00001">
    <property type="entry name" value="7tm_1"/>
    <property type="match status" value="1"/>
</dbReference>
<feature type="transmembrane region" description="Helical" evidence="8">
    <location>
        <begin position="244"/>
        <end position="268"/>
    </location>
</feature>
<evidence type="ECO:0000256" key="1">
    <source>
        <dbReference type="ARBA" id="ARBA00004141"/>
    </source>
</evidence>
<feature type="transmembrane region" description="Helical" evidence="8">
    <location>
        <begin position="51"/>
        <end position="69"/>
    </location>
</feature>
<keyword evidence="3 8" id="KW-1133">Transmembrane helix</keyword>
<comment type="caution">
    <text evidence="10">The sequence shown here is derived from an EMBL/GenBank/DDBJ whole genome shotgun (WGS) entry which is preliminary data.</text>
</comment>
<feature type="transmembrane region" description="Helical" evidence="8">
    <location>
        <begin position="20"/>
        <end position="39"/>
    </location>
</feature>
<name>A0AAD9K3M2_9ANNE</name>
<dbReference type="PROSITE" id="PS50262">
    <property type="entry name" value="G_PROTEIN_RECEP_F1_2"/>
    <property type="match status" value="1"/>
</dbReference>
<keyword evidence="5 8" id="KW-0472">Membrane</keyword>
<dbReference type="GO" id="GO:0004930">
    <property type="term" value="F:G protein-coupled receptor activity"/>
    <property type="evidence" value="ECO:0007669"/>
    <property type="project" value="UniProtKB-KW"/>
</dbReference>
<dbReference type="SUPFAM" id="SSF81321">
    <property type="entry name" value="Family A G protein-coupled receptor-like"/>
    <property type="match status" value="1"/>
</dbReference>
<protein>
    <recommendedName>
        <fullName evidence="9">G-protein coupled receptors family 1 profile domain-containing protein</fullName>
    </recommendedName>
</protein>